<organism evidence="2 3">
    <name type="scientific">Mariniphaga anaerophila</name>
    <dbReference type="NCBI Taxonomy" id="1484053"/>
    <lineage>
        <taxon>Bacteria</taxon>
        <taxon>Pseudomonadati</taxon>
        <taxon>Bacteroidota</taxon>
        <taxon>Bacteroidia</taxon>
        <taxon>Marinilabiliales</taxon>
        <taxon>Prolixibacteraceae</taxon>
        <taxon>Mariniphaga</taxon>
    </lineage>
</organism>
<dbReference type="STRING" id="1484053.SAMN05444274_11436"/>
<dbReference type="InterPro" id="IPR036237">
    <property type="entry name" value="Xyl_isomerase-like_sf"/>
</dbReference>
<dbReference type="AlphaFoldDB" id="A0A1M5FS03"/>
<feature type="domain" description="Xylose isomerase-like TIM barrel" evidence="1">
    <location>
        <begin position="98"/>
        <end position="320"/>
    </location>
</feature>
<dbReference type="InterPro" id="IPR013022">
    <property type="entry name" value="Xyl_isomerase-like_TIM-brl"/>
</dbReference>
<keyword evidence="3" id="KW-1185">Reference proteome</keyword>
<dbReference type="GO" id="GO:0016853">
    <property type="term" value="F:isomerase activity"/>
    <property type="evidence" value="ECO:0007669"/>
    <property type="project" value="UniProtKB-KW"/>
</dbReference>
<protein>
    <submittedName>
        <fullName evidence="2">Sugar phosphate isomerase/epimerase</fullName>
    </submittedName>
</protein>
<dbReference type="Gene3D" id="3.20.20.150">
    <property type="entry name" value="Divalent-metal-dependent TIM barrel enzymes"/>
    <property type="match status" value="1"/>
</dbReference>
<dbReference type="Pfam" id="PF01261">
    <property type="entry name" value="AP_endonuc_2"/>
    <property type="match status" value="1"/>
</dbReference>
<dbReference type="PANTHER" id="PTHR12110">
    <property type="entry name" value="HYDROXYPYRUVATE ISOMERASE"/>
    <property type="match status" value="1"/>
</dbReference>
<name>A0A1M5FS03_9BACT</name>
<reference evidence="2 3" key="1">
    <citation type="submission" date="2016-11" db="EMBL/GenBank/DDBJ databases">
        <authorList>
            <person name="Jaros S."/>
            <person name="Januszkiewicz K."/>
            <person name="Wedrychowicz H."/>
        </authorList>
    </citation>
    <scope>NUCLEOTIDE SEQUENCE [LARGE SCALE GENOMIC DNA]</scope>
    <source>
        <strain evidence="2 3">DSM 26910</strain>
    </source>
</reference>
<evidence type="ECO:0000313" key="3">
    <source>
        <dbReference type="Proteomes" id="UP000184164"/>
    </source>
</evidence>
<accession>A0A1M5FS03</accession>
<keyword evidence="2" id="KW-0413">Isomerase</keyword>
<dbReference type="SUPFAM" id="SSF51658">
    <property type="entry name" value="Xylose isomerase-like"/>
    <property type="match status" value="1"/>
</dbReference>
<gene>
    <name evidence="2" type="ORF">SAMN05444274_11436</name>
</gene>
<evidence type="ECO:0000259" key="1">
    <source>
        <dbReference type="Pfam" id="PF01261"/>
    </source>
</evidence>
<dbReference type="RefSeq" id="WP_083570864.1">
    <property type="nucleotide sequence ID" value="NZ_FQUM01000014.1"/>
</dbReference>
<sequence>MKEKACRKMNAPSKIEKRTAFEKAPDPVPTDNRFFGAEKSIGRRRFIRTGAAALSAVSVPGVSLASRLLENDVNRVRPLHVFTKCLQFMNYDEMAALITKLGFAGADLAVRPGGQVLPGNVETDLPKALKSLRNAGVDSRMITTSIKSPDDEFTRLILKTMAELGIGFYRMGYLDYDNSKSITENIDAYRFTFEKFEKLNREYGVHGGYQNHSGRRVGGPVWDLFLILKDRDPEFVGVQYDVRHATIEGGASWPLGMKLLAPWIRTVDIKDFVWSKNESGKWAIKNVPLGEGMVNFEAYFELYKSLKFEGPVSIHYEYNLGGAEHGSRNPEMPLNEISTWLERDLIFMKNQFREFGL</sequence>
<dbReference type="EMBL" id="FQUM01000014">
    <property type="protein sequence ID" value="SHF94194.1"/>
    <property type="molecule type" value="Genomic_DNA"/>
</dbReference>
<proteinExistence type="predicted"/>
<dbReference type="PANTHER" id="PTHR12110:SF41">
    <property type="entry name" value="INOSOSE DEHYDRATASE"/>
    <property type="match status" value="1"/>
</dbReference>
<dbReference type="InterPro" id="IPR050312">
    <property type="entry name" value="IolE/XylAMocC-like"/>
</dbReference>
<evidence type="ECO:0000313" key="2">
    <source>
        <dbReference type="EMBL" id="SHF94194.1"/>
    </source>
</evidence>
<dbReference type="Proteomes" id="UP000184164">
    <property type="component" value="Unassembled WGS sequence"/>
</dbReference>
<dbReference type="OrthoDB" id="2561798at2"/>